<proteinExistence type="predicted"/>
<evidence type="ECO:0008006" key="3">
    <source>
        <dbReference type="Google" id="ProtNLM"/>
    </source>
</evidence>
<keyword evidence="2" id="KW-1185">Reference proteome</keyword>
<evidence type="ECO:0000313" key="2">
    <source>
        <dbReference type="Proteomes" id="UP001500893"/>
    </source>
</evidence>
<organism evidence="1 2">
    <name type="scientific">Streptomyces rameus</name>
    <dbReference type="NCBI Taxonomy" id="68261"/>
    <lineage>
        <taxon>Bacteria</taxon>
        <taxon>Bacillati</taxon>
        <taxon>Actinomycetota</taxon>
        <taxon>Actinomycetes</taxon>
        <taxon>Kitasatosporales</taxon>
        <taxon>Streptomycetaceae</taxon>
        <taxon>Streptomyces</taxon>
    </lineage>
</organism>
<dbReference type="RefSeq" id="WP_345060725.1">
    <property type="nucleotide sequence ID" value="NZ_BAAAVM010000168.1"/>
</dbReference>
<dbReference type="EMBL" id="BAAAVM010000168">
    <property type="protein sequence ID" value="GAA2785435.1"/>
    <property type="molecule type" value="Genomic_DNA"/>
</dbReference>
<dbReference type="Proteomes" id="UP001500893">
    <property type="component" value="Unassembled WGS sequence"/>
</dbReference>
<comment type="caution">
    <text evidence="1">The sequence shown here is derived from an EMBL/GenBank/DDBJ whole genome shotgun (WGS) entry which is preliminary data.</text>
</comment>
<reference evidence="1 2" key="1">
    <citation type="journal article" date="2019" name="Int. J. Syst. Evol. Microbiol.">
        <title>The Global Catalogue of Microorganisms (GCM) 10K type strain sequencing project: providing services to taxonomists for standard genome sequencing and annotation.</title>
        <authorList>
            <consortium name="The Broad Institute Genomics Platform"/>
            <consortium name="The Broad Institute Genome Sequencing Center for Infectious Disease"/>
            <person name="Wu L."/>
            <person name="Ma J."/>
        </authorList>
    </citation>
    <scope>NUCLEOTIDE SEQUENCE [LARGE SCALE GENOMIC DNA]</scope>
    <source>
        <strain evidence="1 2">JCM 11574</strain>
    </source>
</reference>
<name>A0ABN3VBT2_9ACTN</name>
<evidence type="ECO:0000313" key="1">
    <source>
        <dbReference type="EMBL" id="GAA2785435.1"/>
    </source>
</evidence>
<gene>
    <name evidence="1" type="ORF">GCM10010521_74540</name>
</gene>
<accession>A0ABN3VBT2</accession>
<sequence length="191" mass="19932">MRRAVADAQPVTGERDVVRVLAHSGLDTHLVEGDRATEGVAHVREAVGIARDLADADAAHGRVLTLALIGVGLLLALSSSARTESIDVSAEALAVSEQVAAADAAVGEPVLVDALAHHGLRLSEAGRHAEAVSATARAVSLSRGLAAHRRARTRLVANSRREEARDAIAESAVLWRSITDTEPGSPRRTSM</sequence>
<dbReference type="Gene3D" id="1.25.40.10">
    <property type="entry name" value="Tetratricopeptide repeat domain"/>
    <property type="match status" value="1"/>
</dbReference>
<dbReference type="InterPro" id="IPR011990">
    <property type="entry name" value="TPR-like_helical_dom_sf"/>
</dbReference>
<protein>
    <recommendedName>
        <fullName evidence="3">Tetratricopeptide repeat protein</fullName>
    </recommendedName>
</protein>